<dbReference type="Pfam" id="PF00270">
    <property type="entry name" value="DEAD"/>
    <property type="match status" value="1"/>
</dbReference>
<dbReference type="SMART" id="SM00341">
    <property type="entry name" value="HRDC"/>
    <property type="match status" value="3"/>
</dbReference>
<dbReference type="GO" id="GO:0003677">
    <property type="term" value="F:DNA binding"/>
    <property type="evidence" value="ECO:0007669"/>
    <property type="project" value="UniProtKB-KW"/>
</dbReference>
<dbReference type="CDD" id="cd17920">
    <property type="entry name" value="DEXHc_RecQ"/>
    <property type="match status" value="1"/>
</dbReference>
<dbReference type="Gene3D" id="3.40.50.300">
    <property type="entry name" value="P-loop containing nucleotide triphosphate hydrolases"/>
    <property type="match status" value="2"/>
</dbReference>
<feature type="domain" description="Helicase C-terminal" evidence="17">
    <location>
        <begin position="217"/>
        <end position="368"/>
    </location>
</feature>
<name>A0A4Q0SZV9_9BACT</name>
<evidence type="ECO:0000256" key="2">
    <source>
        <dbReference type="ARBA" id="ARBA00005446"/>
    </source>
</evidence>
<dbReference type="InterPro" id="IPR010997">
    <property type="entry name" value="HRDC-like_sf"/>
</dbReference>
<feature type="domain" description="HRDC" evidence="15">
    <location>
        <begin position="604"/>
        <end position="684"/>
    </location>
</feature>
<dbReference type="NCBIfam" id="TIGR00614">
    <property type="entry name" value="recQ_fam"/>
    <property type="match status" value="1"/>
</dbReference>
<dbReference type="SMART" id="SM00490">
    <property type="entry name" value="HELICc"/>
    <property type="match status" value="1"/>
</dbReference>
<reference evidence="18 19" key="1">
    <citation type="submission" date="2018-11" db="EMBL/GenBank/DDBJ databases">
        <authorList>
            <person name="Mardanov A.V."/>
            <person name="Ravin N.V."/>
            <person name="Dedysh S.N."/>
        </authorList>
    </citation>
    <scope>NUCLEOTIDE SEQUENCE [LARGE SCALE GENOMIC DNA]</scope>
    <source>
        <strain evidence="18 19">AF10</strain>
    </source>
</reference>
<dbReference type="InterPro" id="IPR032284">
    <property type="entry name" value="RecQ_Zn-bd"/>
</dbReference>
<dbReference type="EC" id="5.6.2.4" evidence="11"/>
<dbReference type="InterPro" id="IPR001650">
    <property type="entry name" value="Helicase_C-like"/>
</dbReference>
<keyword evidence="5" id="KW-0378">Hydrolase</keyword>
<evidence type="ECO:0000256" key="8">
    <source>
        <dbReference type="ARBA" id="ARBA00023125"/>
    </source>
</evidence>
<dbReference type="InterPro" id="IPR011545">
    <property type="entry name" value="DEAD/DEAH_box_helicase_dom"/>
</dbReference>
<dbReference type="EMBL" id="RDSM01000001">
    <property type="protein sequence ID" value="RXH56835.1"/>
    <property type="molecule type" value="Genomic_DNA"/>
</dbReference>
<dbReference type="GO" id="GO:0005737">
    <property type="term" value="C:cytoplasm"/>
    <property type="evidence" value="ECO:0007669"/>
    <property type="project" value="TreeGrafter"/>
</dbReference>
<dbReference type="PANTHER" id="PTHR13710">
    <property type="entry name" value="DNA HELICASE RECQ FAMILY MEMBER"/>
    <property type="match status" value="1"/>
</dbReference>
<proteinExistence type="inferred from homology"/>
<protein>
    <recommendedName>
        <fullName evidence="12">ATP-dependent DNA helicase RecQ</fullName>
        <ecNumber evidence="11">5.6.2.4</ecNumber>
    </recommendedName>
    <alternativeName>
        <fullName evidence="13">DNA 3'-5' helicase RecQ</fullName>
    </alternativeName>
</protein>
<dbReference type="GO" id="GO:0009378">
    <property type="term" value="F:four-way junction helicase activity"/>
    <property type="evidence" value="ECO:0007669"/>
    <property type="project" value="TreeGrafter"/>
</dbReference>
<dbReference type="PROSITE" id="PS51192">
    <property type="entry name" value="HELICASE_ATP_BIND_1"/>
    <property type="match status" value="1"/>
</dbReference>
<dbReference type="GO" id="GO:0005694">
    <property type="term" value="C:chromosome"/>
    <property type="evidence" value="ECO:0007669"/>
    <property type="project" value="TreeGrafter"/>
</dbReference>
<keyword evidence="3" id="KW-0479">Metal-binding</keyword>
<evidence type="ECO:0000313" key="19">
    <source>
        <dbReference type="Proteomes" id="UP000289437"/>
    </source>
</evidence>
<feature type="domain" description="HRDC" evidence="15">
    <location>
        <begin position="830"/>
        <end position="909"/>
    </location>
</feature>
<evidence type="ECO:0000256" key="10">
    <source>
        <dbReference type="ARBA" id="ARBA00034617"/>
    </source>
</evidence>
<dbReference type="GO" id="GO:0005524">
    <property type="term" value="F:ATP binding"/>
    <property type="evidence" value="ECO:0007669"/>
    <property type="project" value="UniProtKB-KW"/>
</dbReference>
<evidence type="ECO:0000256" key="9">
    <source>
        <dbReference type="ARBA" id="ARBA00023235"/>
    </source>
</evidence>
<evidence type="ECO:0000256" key="7">
    <source>
        <dbReference type="ARBA" id="ARBA00022840"/>
    </source>
</evidence>
<dbReference type="Pfam" id="PF16124">
    <property type="entry name" value="RecQ_Zn_bind"/>
    <property type="match status" value="1"/>
</dbReference>
<feature type="domain" description="HRDC" evidence="15">
    <location>
        <begin position="716"/>
        <end position="796"/>
    </location>
</feature>
<accession>A0A4Q0SZV9</accession>
<dbReference type="GO" id="GO:0016787">
    <property type="term" value="F:hydrolase activity"/>
    <property type="evidence" value="ECO:0007669"/>
    <property type="project" value="UniProtKB-KW"/>
</dbReference>
<dbReference type="PANTHER" id="PTHR13710:SF105">
    <property type="entry name" value="ATP-DEPENDENT DNA HELICASE Q1"/>
    <property type="match status" value="1"/>
</dbReference>
<dbReference type="Pfam" id="PF00271">
    <property type="entry name" value="Helicase_C"/>
    <property type="match status" value="1"/>
</dbReference>
<reference evidence="19" key="2">
    <citation type="submission" date="2019-02" db="EMBL/GenBank/DDBJ databases">
        <title>Granulicella sibirica sp. nov., a psychrotolerant acidobacterium isolated from an organic soil layer in forested tundra, West Siberia.</title>
        <authorList>
            <person name="Oshkin I.Y."/>
            <person name="Kulichevskaya I.S."/>
            <person name="Rijpstra W.I.C."/>
            <person name="Sinninghe Damste J.S."/>
            <person name="Rakitin A.L."/>
            <person name="Ravin N.V."/>
            <person name="Dedysh S.N."/>
        </authorList>
    </citation>
    <scope>NUCLEOTIDE SEQUENCE [LARGE SCALE GENOMIC DNA]</scope>
    <source>
        <strain evidence="19">AF10</strain>
    </source>
</reference>
<keyword evidence="8" id="KW-0238">DNA-binding</keyword>
<evidence type="ECO:0000259" key="16">
    <source>
        <dbReference type="PROSITE" id="PS51192"/>
    </source>
</evidence>
<dbReference type="Gene3D" id="1.10.150.80">
    <property type="entry name" value="HRDC domain"/>
    <property type="match status" value="3"/>
</dbReference>
<dbReference type="GO" id="GO:0046872">
    <property type="term" value="F:metal ion binding"/>
    <property type="evidence" value="ECO:0007669"/>
    <property type="project" value="UniProtKB-KW"/>
</dbReference>
<evidence type="ECO:0000256" key="6">
    <source>
        <dbReference type="ARBA" id="ARBA00022806"/>
    </source>
</evidence>
<gene>
    <name evidence="18" type="ORF">GRAN_0145</name>
</gene>
<feature type="region of interest" description="Disordered" evidence="14">
    <location>
        <begin position="577"/>
        <end position="605"/>
    </location>
</feature>
<evidence type="ECO:0000313" key="18">
    <source>
        <dbReference type="EMBL" id="RXH56835.1"/>
    </source>
</evidence>
<dbReference type="SUPFAM" id="SSF52540">
    <property type="entry name" value="P-loop containing nucleoside triphosphate hydrolases"/>
    <property type="match status" value="1"/>
</dbReference>
<dbReference type="InterPro" id="IPR044876">
    <property type="entry name" value="HRDC_dom_sf"/>
</dbReference>
<keyword evidence="9" id="KW-0413">Isomerase</keyword>
<dbReference type="AlphaFoldDB" id="A0A4Q0SZV9"/>
<evidence type="ECO:0000256" key="13">
    <source>
        <dbReference type="ARBA" id="ARBA00044550"/>
    </source>
</evidence>
<evidence type="ECO:0000256" key="5">
    <source>
        <dbReference type="ARBA" id="ARBA00022801"/>
    </source>
</evidence>
<keyword evidence="7" id="KW-0067">ATP-binding</keyword>
<evidence type="ECO:0000256" key="14">
    <source>
        <dbReference type="SAM" id="MobiDB-lite"/>
    </source>
</evidence>
<dbReference type="SMART" id="SM00487">
    <property type="entry name" value="DEXDc"/>
    <property type="match status" value="1"/>
</dbReference>
<comment type="catalytic activity">
    <reaction evidence="10">
        <text>Couples ATP hydrolysis with the unwinding of duplex DNA by translocating in the 3'-5' direction.</text>
        <dbReference type="EC" id="5.6.2.4"/>
    </reaction>
</comment>
<keyword evidence="4" id="KW-0547">Nucleotide-binding</keyword>
<dbReference type="GO" id="GO:0006281">
    <property type="term" value="P:DNA repair"/>
    <property type="evidence" value="ECO:0007669"/>
    <property type="project" value="TreeGrafter"/>
</dbReference>
<comment type="similarity">
    <text evidence="2">Belongs to the helicase family. RecQ subfamily.</text>
</comment>
<comment type="cofactor">
    <cofactor evidence="1">
        <name>Mg(2+)</name>
        <dbReference type="ChEBI" id="CHEBI:18420"/>
    </cofactor>
</comment>
<dbReference type="InterPro" id="IPR014001">
    <property type="entry name" value="Helicase_ATP-bd"/>
</dbReference>
<dbReference type="SUPFAM" id="SSF47819">
    <property type="entry name" value="HRDC-like"/>
    <property type="match status" value="3"/>
</dbReference>
<dbReference type="Proteomes" id="UP000289437">
    <property type="component" value="Unassembled WGS sequence"/>
</dbReference>
<dbReference type="PROSITE" id="PS51194">
    <property type="entry name" value="HELICASE_CTER"/>
    <property type="match status" value="1"/>
</dbReference>
<dbReference type="FunFam" id="3.40.50.300:FF:001389">
    <property type="entry name" value="ATP-dependent DNA helicase RecQ"/>
    <property type="match status" value="1"/>
</dbReference>
<dbReference type="Pfam" id="PF00570">
    <property type="entry name" value="HRDC"/>
    <property type="match status" value="3"/>
</dbReference>
<dbReference type="InterPro" id="IPR004589">
    <property type="entry name" value="DNA_helicase_ATP-dep_RecQ"/>
</dbReference>
<sequence length="909" mass="99291">MTLEQILHETFGFPGFRANQEAVCRAATEGRDVLLVMPTGAGKSLCYQLPAIARGGTALVISPLIALMDDQAAKLTAAGLRVARIHSGLSREDARQACRDYLDGTLQFLFIAPERMRVPGFPEMLAKKKPALIAIDEAHCISAWGHDFRPDYRTLGDYLPSLRPAPIIALTATATPTVQRDIVAQLNLNQPALFIHGFRRENLAIEVVEMSKPRRPEFTVKLLKDKENRPAIVYAPSRKAAEELAGMLGRGASAYHAGLDPQTREEVQTRFLSGKLEIVVATIAFGMGIDKADVRTVIHTALPGSVEAYYQEIGRAGRDGNASRTILLYSFADRKMHDFFLERDYPPPTELSRVASTLTDEFQMPDLLRQRARMDAETFDKAVEKLASQGAAAINIEGNVRGTGSTSWRKGYDEQVNLRRTQIDRMMQFAEAQQCRMTALIRHFGDTADGTRPCGRCDVCAPSATTAQSYRQPDSEDLRQLSAVLRALDGQSRSTGKLYTELSAGALRGTQAAKERKAFEALLDALSRAGLITLNVEQWTNPEGNVVSYKKAALTHEGREAAVDGLVDVPDLLLRDTEASSETKSKGRKADRKSKASQISTPLTPDQKALEARLREWRKAEAAKTGKPAFIVFGDAVLEGIAREAPTTIGALLQISGIGPEKADRYGAAICALCRGEASTSAEYGTPARPAPAPKPARRAYQPVAPELPLSRAIPSSARDDFRRSLIEWRTTWSERAQVGARLILSDEHLDEILRSQPRTIPQLQRILNLSPTHTPKFLIGLQEVCAAASAPQPEAAETIRPARAVAVAAQPVSRFTRAAIAPETETSLTPEQAALDVRLRDWRKAESERLGLPQFFVLSTSTLRSIVLERPRTIAQLQTIPGIGPDKAAKFGTHILAVCHGSSASLTS</sequence>
<evidence type="ECO:0000256" key="4">
    <source>
        <dbReference type="ARBA" id="ARBA00022741"/>
    </source>
</evidence>
<dbReference type="PROSITE" id="PS50967">
    <property type="entry name" value="HRDC"/>
    <property type="match status" value="3"/>
</dbReference>
<evidence type="ECO:0000256" key="12">
    <source>
        <dbReference type="ARBA" id="ARBA00044535"/>
    </source>
</evidence>
<organism evidence="18 19">
    <name type="scientific">Granulicella sibirica</name>
    <dbReference type="NCBI Taxonomy" id="2479048"/>
    <lineage>
        <taxon>Bacteria</taxon>
        <taxon>Pseudomonadati</taxon>
        <taxon>Acidobacteriota</taxon>
        <taxon>Terriglobia</taxon>
        <taxon>Terriglobales</taxon>
        <taxon>Acidobacteriaceae</taxon>
        <taxon>Granulicella</taxon>
    </lineage>
</organism>
<evidence type="ECO:0000256" key="1">
    <source>
        <dbReference type="ARBA" id="ARBA00001946"/>
    </source>
</evidence>
<feature type="domain" description="Helicase ATP-binding" evidence="16">
    <location>
        <begin position="24"/>
        <end position="192"/>
    </location>
</feature>
<dbReference type="InterPro" id="IPR027417">
    <property type="entry name" value="P-loop_NTPase"/>
</dbReference>
<comment type="caution">
    <text evidence="18">The sequence shown here is derived from an EMBL/GenBank/DDBJ whole genome shotgun (WGS) entry which is preliminary data.</text>
</comment>
<keyword evidence="6 18" id="KW-0347">Helicase</keyword>
<dbReference type="GO" id="GO:0043138">
    <property type="term" value="F:3'-5' DNA helicase activity"/>
    <property type="evidence" value="ECO:0007669"/>
    <property type="project" value="UniProtKB-EC"/>
</dbReference>
<dbReference type="InterPro" id="IPR002121">
    <property type="entry name" value="HRDC_dom"/>
</dbReference>
<keyword evidence="19" id="KW-1185">Reference proteome</keyword>
<dbReference type="GO" id="GO:0006310">
    <property type="term" value="P:DNA recombination"/>
    <property type="evidence" value="ECO:0007669"/>
    <property type="project" value="InterPro"/>
</dbReference>
<evidence type="ECO:0000256" key="3">
    <source>
        <dbReference type="ARBA" id="ARBA00022723"/>
    </source>
</evidence>
<evidence type="ECO:0000259" key="17">
    <source>
        <dbReference type="PROSITE" id="PS51194"/>
    </source>
</evidence>
<evidence type="ECO:0000259" key="15">
    <source>
        <dbReference type="PROSITE" id="PS50967"/>
    </source>
</evidence>
<evidence type="ECO:0000256" key="11">
    <source>
        <dbReference type="ARBA" id="ARBA00034808"/>
    </source>
</evidence>